<dbReference type="RefSeq" id="WP_245323461.1">
    <property type="nucleotide sequence ID" value="NZ_FMAI01000011.1"/>
</dbReference>
<keyword evidence="3" id="KW-1185">Reference proteome</keyword>
<dbReference type="GO" id="GO:0003677">
    <property type="term" value="F:DNA binding"/>
    <property type="evidence" value="ECO:0007669"/>
    <property type="project" value="InterPro"/>
</dbReference>
<evidence type="ECO:0000256" key="1">
    <source>
        <dbReference type="SAM" id="MobiDB-lite"/>
    </source>
</evidence>
<accession>A0A1C3X0F0</accession>
<dbReference type="SUPFAM" id="SSF53041">
    <property type="entry name" value="Resolvase-like"/>
    <property type="match status" value="1"/>
</dbReference>
<dbReference type="GO" id="GO:0000150">
    <property type="term" value="F:DNA strand exchange activity"/>
    <property type="evidence" value="ECO:0007669"/>
    <property type="project" value="InterPro"/>
</dbReference>
<name>A0A1C3X0F0_9BRAD</name>
<proteinExistence type="predicted"/>
<feature type="compositionally biased region" description="Basic and acidic residues" evidence="1">
    <location>
        <begin position="1"/>
        <end position="26"/>
    </location>
</feature>
<organism evidence="2 3">
    <name type="scientific">Bradyrhizobium shewense</name>
    <dbReference type="NCBI Taxonomy" id="1761772"/>
    <lineage>
        <taxon>Bacteria</taxon>
        <taxon>Pseudomonadati</taxon>
        <taxon>Pseudomonadota</taxon>
        <taxon>Alphaproteobacteria</taxon>
        <taxon>Hyphomicrobiales</taxon>
        <taxon>Nitrobacteraceae</taxon>
        <taxon>Bradyrhizobium</taxon>
    </lineage>
</organism>
<protein>
    <submittedName>
        <fullName evidence="2">Uncharacterized protein</fullName>
    </submittedName>
</protein>
<dbReference type="InterPro" id="IPR036162">
    <property type="entry name" value="Resolvase-like_N_sf"/>
</dbReference>
<dbReference type="AlphaFoldDB" id="A0A1C3X0F0"/>
<dbReference type="Proteomes" id="UP000199184">
    <property type="component" value="Unassembled WGS sequence"/>
</dbReference>
<dbReference type="EMBL" id="FMAI01000011">
    <property type="protein sequence ID" value="SCB45645.1"/>
    <property type="molecule type" value="Genomic_DNA"/>
</dbReference>
<gene>
    <name evidence="2" type="ORF">GA0061098_101182</name>
</gene>
<sequence length="76" mass="8495">MHYKYDGVDPRPLFEDHASGAQDHRTGLARSLAAAPARDRDLTQGHRVAFCFVTENLDTTARSGEFMFQLQRACAV</sequence>
<evidence type="ECO:0000313" key="2">
    <source>
        <dbReference type="EMBL" id="SCB45645.1"/>
    </source>
</evidence>
<evidence type="ECO:0000313" key="3">
    <source>
        <dbReference type="Proteomes" id="UP000199184"/>
    </source>
</evidence>
<reference evidence="3" key="1">
    <citation type="submission" date="2016-08" db="EMBL/GenBank/DDBJ databases">
        <authorList>
            <person name="Varghese N."/>
            <person name="Submissions Spin"/>
        </authorList>
    </citation>
    <scope>NUCLEOTIDE SEQUENCE [LARGE SCALE GENOMIC DNA]</scope>
    <source>
        <strain evidence="3">ERR11</strain>
    </source>
</reference>
<feature type="region of interest" description="Disordered" evidence="1">
    <location>
        <begin position="1"/>
        <end position="40"/>
    </location>
</feature>